<organism evidence="3 4">
    <name type="scientific">Phytohabitans suffuscus</name>
    <dbReference type="NCBI Taxonomy" id="624315"/>
    <lineage>
        <taxon>Bacteria</taxon>
        <taxon>Bacillati</taxon>
        <taxon>Actinomycetota</taxon>
        <taxon>Actinomycetes</taxon>
        <taxon>Micromonosporales</taxon>
        <taxon>Micromonosporaceae</taxon>
    </lineage>
</organism>
<evidence type="ECO:0000313" key="3">
    <source>
        <dbReference type="EMBL" id="BCB87570.1"/>
    </source>
</evidence>
<protein>
    <submittedName>
        <fullName evidence="3">Uncharacterized protein</fullName>
    </submittedName>
</protein>
<evidence type="ECO:0000313" key="4">
    <source>
        <dbReference type="Proteomes" id="UP000503011"/>
    </source>
</evidence>
<feature type="transmembrane region" description="Helical" evidence="2">
    <location>
        <begin position="105"/>
        <end position="125"/>
    </location>
</feature>
<feature type="compositionally biased region" description="Polar residues" evidence="1">
    <location>
        <begin position="1"/>
        <end position="13"/>
    </location>
</feature>
<feature type="transmembrane region" description="Helical" evidence="2">
    <location>
        <begin position="29"/>
        <end position="48"/>
    </location>
</feature>
<feature type="region of interest" description="Disordered" evidence="1">
    <location>
        <begin position="1"/>
        <end position="25"/>
    </location>
</feature>
<evidence type="ECO:0000256" key="2">
    <source>
        <dbReference type="SAM" id="Phobius"/>
    </source>
</evidence>
<dbReference type="KEGG" id="psuu:Psuf_048830"/>
<sequence length="133" mass="13540">MESLNLPVSPQRQPTDKPVQDRPAARPPWAGVSVTLLVLGCAAALLIAGNSLADALLGAGGMAVTGGQVAHRIVTDPGHLPAMIVASAIAIFGAILLIIGYELSYAAMGAGMAGLVAGEVARRLIVRAPRREV</sequence>
<evidence type="ECO:0000256" key="1">
    <source>
        <dbReference type="SAM" id="MobiDB-lite"/>
    </source>
</evidence>
<accession>A0A6F8YN77</accession>
<dbReference type="AlphaFoldDB" id="A0A6F8YN77"/>
<keyword evidence="2" id="KW-0812">Transmembrane</keyword>
<reference evidence="3 4" key="1">
    <citation type="submission" date="2020-03" db="EMBL/GenBank/DDBJ databases">
        <title>Whole genome shotgun sequence of Phytohabitans suffuscus NBRC 105367.</title>
        <authorList>
            <person name="Komaki H."/>
            <person name="Tamura T."/>
        </authorList>
    </citation>
    <scope>NUCLEOTIDE SEQUENCE [LARGE SCALE GENOMIC DNA]</scope>
    <source>
        <strain evidence="3 4">NBRC 105367</strain>
    </source>
</reference>
<keyword evidence="2" id="KW-0472">Membrane</keyword>
<dbReference type="EMBL" id="AP022871">
    <property type="protein sequence ID" value="BCB87570.1"/>
    <property type="molecule type" value="Genomic_DNA"/>
</dbReference>
<reference evidence="3 4" key="2">
    <citation type="submission" date="2020-03" db="EMBL/GenBank/DDBJ databases">
        <authorList>
            <person name="Ichikawa N."/>
            <person name="Kimura A."/>
            <person name="Kitahashi Y."/>
            <person name="Uohara A."/>
        </authorList>
    </citation>
    <scope>NUCLEOTIDE SEQUENCE [LARGE SCALE GENOMIC DNA]</scope>
    <source>
        <strain evidence="3 4">NBRC 105367</strain>
    </source>
</reference>
<dbReference type="Proteomes" id="UP000503011">
    <property type="component" value="Chromosome"/>
</dbReference>
<keyword evidence="4" id="KW-1185">Reference proteome</keyword>
<feature type="compositionally biased region" description="Basic and acidic residues" evidence="1">
    <location>
        <begin position="14"/>
        <end position="24"/>
    </location>
</feature>
<name>A0A6F8YN77_9ACTN</name>
<gene>
    <name evidence="3" type="ORF">Psuf_048830</name>
</gene>
<keyword evidence="2" id="KW-1133">Transmembrane helix</keyword>
<proteinExistence type="predicted"/>
<feature type="transmembrane region" description="Helical" evidence="2">
    <location>
        <begin position="80"/>
        <end position="99"/>
    </location>
</feature>